<evidence type="ECO:0000256" key="2">
    <source>
        <dbReference type="ARBA" id="ARBA00023186"/>
    </source>
</evidence>
<dbReference type="SUPFAM" id="SSF46565">
    <property type="entry name" value="Chaperone J-domain"/>
    <property type="match status" value="1"/>
</dbReference>
<reference evidence="4 5" key="1">
    <citation type="submission" date="2020-08" db="EMBL/GenBank/DDBJ databases">
        <title>Genome public.</title>
        <authorList>
            <person name="Liu C."/>
            <person name="Sun Q."/>
        </authorList>
    </citation>
    <scope>NUCLEOTIDE SEQUENCE [LARGE SCALE GENOMIC DNA]</scope>
    <source>
        <strain evidence="4 5">NSJ-46</strain>
    </source>
</reference>
<keyword evidence="1" id="KW-0235">DNA replication</keyword>
<dbReference type="Pfam" id="PF01556">
    <property type="entry name" value="DnaJ_C"/>
    <property type="match status" value="1"/>
</dbReference>
<dbReference type="Pfam" id="PF00226">
    <property type="entry name" value="DnaJ"/>
    <property type="match status" value="1"/>
</dbReference>
<name>A0ABR7N704_9FIRM</name>
<feature type="domain" description="J" evidence="3">
    <location>
        <begin position="6"/>
        <end position="71"/>
    </location>
</feature>
<dbReference type="SMART" id="SM00271">
    <property type="entry name" value="DnaJ"/>
    <property type="match status" value="1"/>
</dbReference>
<dbReference type="Gene3D" id="1.10.287.110">
    <property type="entry name" value="DnaJ domain"/>
    <property type="match status" value="1"/>
</dbReference>
<dbReference type="InterPro" id="IPR001623">
    <property type="entry name" value="DnaJ_domain"/>
</dbReference>
<evidence type="ECO:0000313" key="5">
    <source>
        <dbReference type="Proteomes" id="UP000657421"/>
    </source>
</evidence>
<dbReference type="PANTHER" id="PTHR43096:SF52">
    <property type="entry name" value="DNAJ HOMOLOG 1, MITOCHONDRIAL-RELATED"/>
    <property type="match status" value="1"/>
</dbReference>
<dbReference type="InterPro" id="IPR018253">
    <property type="entry name" value="DnaJ_domain_CS"/>
</dbReference>
<organism evidence="4 5">
    <name type="scientific">Jingyaoa shaoxingensis</name>
    <dbReference type="NCBI Taxonomy" id="2763671"/>
    <lineage>
        <taxon>Bacteria</taxon>
        <taxon>Bacillati</taxon>
        <taxon>Bacillota</taxon>
        <taxon>Clostridia</taxon>
        <taxon>Lachnospirales</taxon>
        <taxon>Lachnospiraceae</taxon>
        <taxon>Jingyaoa</taxon>
    </lineage>
</organism>
<accession>A0ABR7N704</accession>
<dbReference type="InterPro" id="IPR036869">
    <property type="entry name" value="J_dom_sf"/>
</dbReference>
<dbReference type="CDD" id="cd06257">
    <property type="entry name" value="DnaJ"/>
    <property type="match status" value="1"/>
</dbReference>
<proteinExistence type="predicted"/>
<evidence type="ECO:0000256" key="1">
    <source>
        <dbReference type="ARBA" id="ARBA00022705"/>
    </source>
</evidence>
<dbReference type="PRINTS" id="PR00625">
    <property type="entry name" value="JDOMAIN"/>
</dbReference>
<evidence type="ECO:0000313" key="4">
    <source>
        <dbReference type="EMBL" id="MBC8572180.1"/>
    </source>
</evidence>
<dbReference type="PROSITE" id="PS00636">
    <property type="entry name" value="DNAJ_1"/>
    <property type="match status" value="1"/>
</dbReference>
<dbReference type="InterPro" id="IPR008971">
    <property type="entry name" value="HSP40/DnaJ_pept-bd"/>
</dbReference>
<dbReference type="CDD" id="cd10747">
    <property type="entry name" value="DnaJ_C"/>
    <property type="match status" value="1"/>
</dbReference>
<dbReference type="PROSITE" id="PS50076">
    <property type="entry name" value="DNAJ_2"/>
    <property type="match status" value="1"/>
</dbReference>
<dbReference type="RefSeq" id="WP_249307141.1">
    <property type="nucleotide sequence ID" value="NZ_JACRSZ010000001.1"/>
</dbReference>
<dbReference type="InterPro" id="IPR002939">
    <property type="entry name" value="DnaJ_C"/>
</dbReference>
<dbReference type="Proteomes" id="UP000657421">
    <property type="component" value="Unassembled WGS sequence"/>
</dbReference>
<dbReference type="SUPFAM" id="SSF49493">
    <property type="entry name" value="HSP40/DnaJ peptide-binding domain"/>
    <property type="match status" value="2"/>
</dbReference>
<dbReference type="Gene3D" id="2.60.260.20">
    <property type="entry name" value="Urease metallochaperone UreE, N-terminal domain"/>
    <property type="match status" value="2"/>
</dbReference>
<keyword evidence="2" id="KW-0143">Chaperone</keyword>
<comment type="caution">
    <text evidence="4">The sequence shown here is derived from an EMBL/GenBank/DDBJ whole genome shotgun (WGS) entry which is preliminary data.</text>
</comment>
<dbReference type="EMBL" id="JACRSZ010000001">
    <property type="protein sequence ID" value="MBC8572180.1"/>
    <property type="molecule type" value="Genomic_DNA"/>
</dbReference>
<dbReference type="PANTHER" id="PTHR43096">
    <property type="entry name" value="DNAJ HOMOLOG 1, MITOCHONDRIAL-RELATED"/>
    <property type="match status" value="1"/>
</dbReference>
<evidence type="ECO:0000259" key="3">
    <source>
        <dbReference type="PROSITE" id="PS50076"/>
    </source>
</evidence>
<gene>
    <name evidence="4" type="ORF">H8716_03610</name>
</gene>
<sequence>MSAKRDYYEVLGISRGADAAAIKKAYRKLAKKYHPDNNAGNPDAEEKFKEIAEAYDVLSDPEKKKLYDQFGHAAFDQNGAPGGGAGGYKDFTGGNGGYREYHYEGNMDDLFGDMFRDAFHGRKAGRSGRSSGMHFGGFDWGDHMNFGGQSGWGDTSGFSSSYGSQKGADLNAEVTVSFEDAAFGCDKVISLKNPDGMQHSLQVHIPAGIDTGKSIRLRGKGMPGNGGEAGDLLLKVNVLDKPGYERKGQDVYTTVNIPYTTAVFGGEARVQTLYGDVICKIKEGTQSGTKIRLKGKGIVSMKNPSLHGDQYATVQIDVPRHLSREARQKLMEYRQAC</sequence>
<protein>
    <submittedName>
        <fullName evidence="4">DnaJ domain-containing protein</fullName>
    </submittedName>
</protein>
<keyword evidence="5" id="KW-1185">Reference proteome</keyword>